<comment type="caution">
    <text evidence="3">The sequence shown here is derived from an EMBL/GenBank/DDBJ whole genome shotgun (WGS) entry which is preliminary data.</text>
</comment>
<gene>
    <name evidence="3" type="ORF">A3J30_03085</name>
</gene>
<evidence type="ECO:0000256" key="1">
    <source>
        <dbReference type="ARBA" id="ARBA00007637"/>
    </source>
</evidence>
<evidence type="ECO:0000313" key="3">
    <source>
        <dbReference type="EMBL" id="OHA76969.1"/>
    </source>
</evidence>
<dbReference type="Proteomes" id="UP000178222">
    <property type="component" value="Unassembled WGS sequence"/>
</dbReference>
<dbReference type="PANTHER" id="PTHR43000">
    <property type="entry name" value="DTDP-D-GLUCOSE 4,6-DEHYDRATASE-RELATED"/>
    <property type="match status" value="1"/>
</dbReference>
<name>A0A1G2RX28_9BACT</name>
<dbReference type="Pfam" id="PF01370">
    <property type="entry name" value="Epimerase"/>
    <property type="match status" value="1"/>
</dbReference>
<evidence type="ECO:0000313" key="4">
    <source>
        <dbReference type="Proteomes" id="UP000178222"/>
    </source>
</evidence>
<dbReference type="SUPFAM" id="SSF51735">
    <property type="entry name" value="NAD(P)-binding Rossmann-fold domains"/>
    <property type="match status" value="1"/>
</dbReference>
<evidence type="ECO:0000259" key="2">
    <source>
        <dbReference type="Pfam" id="PF01370"/>
    </source>
</evidence>
<sequence>MKVLVTGNKSGLGKYLYENFPNAMGWDRDTTEDEKEKIRKEGADVIIHCASNSSREVTSASLFLYIQDNICLAKELTAIPHKKFIFVSSVDVYPRDNEMHAEDDIIDVNAVEGIYAICKLISESIVREYSLSYLIMRCSAFLGPYARKNSLLKIKEDENPTVTLTPDSEFNYVLYQDVLKFLQVAIEKDLKGIYNLASSKNITLSQAADMFGKKVTFGDYRYLVGNIDNTKVASLIPAFKKSSEEIIREFATL</sequence>
<comment type="similarity">
    <text evidence="1">Belongs to the NAD(P)-dependent epimerase/dehydratase family.</text>
</comment>
<organism evidence="3 4">
    <name type="scientific">Candidatus Wildermuthbacteria bacterium RIFCSPLOWO2_02_FULL_47_9c</name>
    <dbReference type="NCBI Taxonomy" id="1802466"/>
    <lineage>
        <taxon>Bacteria</taxon>
        <taxon>Candidatus Wildermuthiibacteriota</taxon>
    </lineage>
</organism>
<dbReference type="EMBL" id="MHUL01000019">
    <property type="protein sequence ID" value="OHA76969.1"/>
    <property type="molecule type" value="Genomic_DNA"/>
</dbReference>
<dbReference type="AlphaFoldDB" id="A0A1G2RX28"/>
<dbReference type="Gene3D" id="3.40.50.720">
    <property type="entry name" value="NAD(P)-binding Rossmann-like Domain"/>
    <property type="match status" value="1"/>
</dbReference>
<protein>
    <recommendedName>
        <fullName evidence="2">NAD-dependent epimerase/dehydratase domain-containing protein</fullName>
    </recommendedName>
</protein>
<accession>A0A1G2RX28</accession>
<reference evidence="3 4" key="1">
    <citation type="journal article" date="2016" name="Nat. Commun.">
        <title>Thousands of microbial genomes shed light on interconnected biogeochemical processes in an aquifer system.</title>
        <authorList>
            <person name="Anantharaman K."/>
            <person name="Brown C.T."/>
            <person name="Hug L.A."/>
            <person name="Sharon I."/>
            <person name="Castelle C.J."/>
            <person name="Probst A.J."/>
            <person name="Thomas B.C."/>
            <person name="Singh A."/>
            <person name="Wilkins M.J."/>
            <person name="Karaoz U."/>
            <person name="Brodie E.L."/>
            <person name="Williams K.H."/>
            <person name="Hubbard S.S."/>
            <person name="Banfield J.F."/>
        </authorList>
    </citation>
    <scope>NUCLEOTIDE SEQUENCE [LARGE SCALE GENOMIC DNA]</scope>
</reference>
<dbReference type="InterPro" id="IPR001509">
    <property type="entry name" value="Epimerase_deHydtase"/>
</dbReference>
<dbReference type="InterPro" id="IPR036291">
    <property type="entry name" value="NAD(P)-bd_dom_sf"/>
</dbReference>
<proteinExistence type="inferred from homology"/>
<feature type="domain" description="NAD-dependent epimerase/dehydratase" evidence="2">
    <location>
        <begin position="29"/>
        <end position="197"/>
    </location>
</feature>